<protein>
    <submittedName>
        <fullName evidence="2">Uncharacterized protein</fullName>
    </submittedName>
</protein>
<name>A0A6S7ITT5_PARCT</name>
<comment type="caution">
    <text evidence="2">The sequence shown here is derived from an EMBL/GenBank/DDBJ whole genome shotgun (WGS) entry which is preliminary data.</text>
</comment>
<dbReference type="AlphaFoldDB" id="A0A6S7ITT5"/>
<feature type="compositionally biased region" description="Basic and acidic residues" evidence="1">
    <location>
        <begin position="25"/>
        <end position="38"/>
    </location>
</feature>
<evidence type="ECO:0000256" key="1">
    <source>
        <dbReference type="SAM" id="MobiDB-lite"/>
    </source>
</evidence>
<reference evidence="2" key="1">
    <citation type="submission" date="2020-04" db="EMBL/GenBank/DDBJ databases">
        <authorList>
            <person name="Alioto T."/>
            <person name="Alioto T."/>
            <person name="Gomez Garrido J."/>
        </authorList>
    </citation>
    <scope>NUCLEOTIDE SEQUENCE</scope>
    <source>
        <strain evidence="2">A484AB</strain>
    </source>
</reference>
<organism evidence="2 3">
    <name type="scientific">Paramuricea clavata</name>
    <name type="common">Red gorgonian</name>
    <name type="synonym">Violescent sea-whip</name>
    <dbReference type="NCBI Taxonomy" id="317549"/>
    <lineage>
        <taxon>Eukaryota</taxon>
        <taxon>Metazoa</taxon>
        <taxon>Cnidaria</taxon>
        <taxon>Anthozoa</taxon>
        <taxon>Octocorallia</taxon>
        <taxon>Malacalcyonacea</taxon>
        <taxon>Plexauridae</taxon>
        <taxon>Paramuricea</taxon>
    </lineage>
</organism>
<gene>
    <name evidence="2" type="ORF">PACLA_8A028021</name>
</gene>
<dbReference type="OrthoDB" id="10473529at2759"/>
<feature type="compositionally biased region" description="Polar residues" evidence="1">
    <location>
        <begin position="253"/>
        <end position="265"/>
    </location>
</feature>
<evidence type="ECO:0000313" key="3">
    <source>
        <dbReference type="Proteomes" id="UP001152795"/>
    </source>
</evidence>
<sequence length="650" mass="72597">MMPSAIPNENTAVAKFGAQQQFDKNGQESHDDKSHQDELSEAATRSGQTSSNHSILVPSSYMATKGKDEAMYPVINNVRTLQVPRHGIKQQGDLMSTVVYSMPSERSGQIKNSPAQPAYNGQTSSLRNTQIVPQRPQDLLDNISMDVAQANVKSSAQYRKSYAFKIWRDKGSFPYRLAEQPVVKEVVQRKKSKKCLNAIRAQKDREKEDAWKEFKSCRDTNNEMKHRRISKFPHNIRVEGTSMKHHDEGQLDTILSDSQDNNPKSSHTRHQNSIPDYFKNKKESAQKSQRLASPTKSIPASVIHVHTTKACQVSKLTTQAEQSMITSDNGHGVYNVLKSTAQTTVLLESSPTSKGNLVLGNKDNGIFQRSDTQASSNGKCNIHVQGQEHVQLNPNAVNDRQKITETISGSVADSSCHIKGRNYVPDIQGKQQEDRSGKPHTSRSLSTTSYILADNSVKRREDIEILSTERNVISDQSLSPSQMQEANSEIDNSNLASIIKNSLAKKYSKENVKPDLGFAAVERGRKRVRNEVPSSEEGERQRRRTKQQKATMFTRLDEAVATNLADGIHNVNSEYFPIEALANKAAKETSTGASDGMERKMPKTSIKHKVDEIERARYSSYTATLATVQLIIKDMLRHQYGTRIACTTLN</sequence>
<feature type="region of interest" description="Disordered" evidence="1">
    <location>
        <begin position="527"/>
        <end position="548"/>
    </location>
</feature>
<feature type="region of interest" description="Disordered" evidence="1">
    <location>
        <begin position="1"/>
        <end position="57"/>
    </location>
</feature>
<feature type="compositionally biased region" description="Polar residues" evidence="1">
    <location>
        <begin position="43"/>
        <end position="54"/>
    </location>
</feature>
<feature type="region of interest" description="Disordered" evidence="1">
    <location>
        <begin position="253"/>
        <end position="297"/>
    </location>
</feature>
<feature type="compositionally biased region" description="Polar residues" evidence="1">
    <location>
        <begin position="286"/>
        <end position="297"/>
    </location>
</feature>
<dbReference type="EMBL" id="CACRXK020005166">
    <property type="protein sequence ID" value="CAB4005338.1"/>
    <property type="molecule type" value="Genomic_DNA"/>
</dbReference>
<proteinExistence type="predicted"/>
<accession>A0A6S7ITT5</accession>
<keyword evidence="3" id="KW-1185">Reference proteome</keyword>
<dbReference type="Proteomes" id="UP001152795">
    <property type="component" value="Unassembled WGS sequence"/>
</dbReference>
<feature type="region of interest" description="Disordered" evidence="1">
    <location>
        <begin position="426"/>
        <end position="449"/>
    </location>
</feature>
<evidence type="ECO:0000313" key="2">
    <source>
        <dbReference type="EMBL" id="CAB4005338.1"/>
    </source>
</evidence>